<feature type="chain" id="PRO_5010383471" evidence="11">
    <location>
        <begin position="28"/>
        <end position="841"/>
    </location>
</feature>
<dbReference type="FunFam" id="3.30.200.20:FF:000285">
    <property type="entry name" value="Putative inactive leucine-rich repeat receptor-like protein kinase"/>
    <property type="match status" value="1"/>
</dbReference>
<dbReference type="FunFam" id="3.80.10.10:FF:001001">
    <property type="entry name" value="Probable inactive leucine-rich repeat receptor-like protein kinase At3g03770"/>
    <property type="match status" value="1"/>
</dbReference>
<dbReference type="Proteomes" id="UP000087171">
    <property type="component" value="Chromosome Ca7"/>
</dbReference>
<dbReference type="GO" id="GO:0005524">
    <property type="term" value="F:ATP binding"/>
    <property type="evidence" value="ECO:0007669"/>
    <property type="project" value="InterPro"/>
</dbReference>
<name>A0A1S2YWS6_CICAR</name>
<keyword evidence="9" id="KW-0325">Glycoprotein</keyword>
<dbReference type="SUPFAM" id="SSF52058">
    <property type="entry name" value="L domain-like"/>
    <property type="match status" value="1"/>
</dbReference>
<evidence type="ECO:0000256" key="9">
    <source>
        <dbReference type="ARBA" id="ARBA00023180"/>
    </source>
</evidence>
<dbReference type="eggNOG" id="ENOG502QUUC">
    <property type="taxonomic scope" value="Eukaryota"/>
</dbReference>
<accession>A0A1S2YWS6</accession>
<gene>
    <name evidence="14" type="primary">LOC101490546</name>
</gene>
<evidence type="ECO:0000256" key="5">
    <source>
        <dbReference type="ARBA" id="ARBA00022737"/>
    </source>
</evidence>
<protein>
    <submittedName>
        <fullName evidence="14">Probable inactive leucine-rich repeat receptor-like protein kinase At3g03770</fullName>
    </submittedName>
</protein>
<reference evidence="13" key="1">
    <citation type="journal article" date="2013" name="Nat. Biotechnol.">
        <title>Draft genome sequence of chickpea (Cicer arietinum) provides a resource for trait improvement.</title>
        <authorList>
            <person name="Varshney R.K."/>
            <person name="Song C."/>
            <person name="Saxena R.K."/>
            <person name="Azam S."/>
            <person name="Yu S."/>
            <person name="Sharpe A.G."/>
            <person name="Cannon S."/>
            <person name="Baek J."/>
            <person name="Rosen B.D."/>
            <person name="Tar'an B."/>
            <person name="Millan T."/>
            <person name="Zhang X."/>
            <person name="Ramsay L.D."/>
            <person name="Iwata A."/>
            <person name="Wang Y."/>
            <person name="Nelson W."/>
            <person name="Farmer A.D."/>
            <person name="Gaur P.M."/>
            <person name="Soderlund C."/>
            <person name="Penmetsa R.V."/>
            <person name="Xu C."/>
            <person name="Bharti A.K."/>
            <person name="He W."/>
            <person name="Winter P."/>
            <person name="Zhao S."/>
            <person name="Hane J.K."/>
            <person name="Carrasquilla-Garcia N."/>
            <person name="Condie J.A."/>
            <person name="Upadhyaya H.D."/>
            <person name="Luo M.C."/>
            <person name="Thudi M."/>
            <person name="Gowda C.L."/>
            <person name="Singh N.P."/>
            <person name="Lichtenzveig J."/>
            <person name="Gali K.K."/>
            <person name="Rubio J."/>
            <person name="Nadarajan N."/>
            <person name="Dolezel J."/>
            <person name="Bansal K.C."/>
            <person name="Xu X."/>
            <person name="Edwards D."/>
            <person name="Zhang G."/>
            <person name="Kahl G."/>
            <person name="Gil J."/>
            <person name="Singh K.B."/>
            <person name="Datta S.K."/>
            <person name="Jackson S.A."/>
            <person name="Wang J."/>
            <person name="Cook D.R."/>
        </authorList>
    </citation>
    <scope>NUCLEOTIDE SEQUENCE [LARGE SCALE GENOMIC DNA]</scope>
    <source>
        <strain evidence="13">cv. CDC Frontier</strain>
    </source>
</reference>
<dbReference type="Gene3D" id="1.10.510.10">
    <property type="entry name" value="Transferase(Phosphotransferase) domain 1"/>
    <property type="match status" value="1"/>
</dbReference>
<reference evidence="14" key="2">
    <citation type="submission" date="2025-08" db="UniProtKB">
        <authorList>
            <consortium name="RefSeq"/>
        </authorList>
    </citation>
    <scope>IDENTIFICATION</scope>
    <source>
        <tissue evidence="14">Etiolated seedlings</tissue>
    </source>
</reference>
<evidence type="ECO:0000256" key="6">
    <source>
        <dbReference type="ARBA" id="ARBA00022989"/>
    </source>
</evidence>
<feature type="domain" description="Protein kinase" evidence="12">
    <location>
        <begin position="543"/>
        <end position="816"/>
    </location>
</feature>
<dbReference type="GeneID" id="101490546"/>
<dbReference type="PaxDb" id="3827-XP_004511169.1"/>
<dbReference type="SMART" id="SM00220">
    <property type="entry name" value="S_TKc"/>
    <property type="match status" value="1"/>
</dbReference>
<evidence type="ECO:0000256" key="8">
    <source>
        <dbReference type="ARBA" id="ARBA00023170"/>
    </source>
</evidence>
<evidence type="ECO:0000313" key="14">
    <source>
        <dbReference type="RefSeq" id="XP_004511169.1"/>
    </source>
</evidence>
<keyword evidence="5" id="KW-0677">Repeat</keyword>
<comment type="subcellular location">
    <subcellularLocation>
        <location evidence="1">Membrane</location>
        <topology evidence="1">Single-pass type I membrane protein</topology>
    </subcellularLocation>
</comment>
<dbReference type="KEGG" id="cam:101490546"/>
<dbReference type="Gene3D" id="3.30.200.20">
    <property type="entry name" value="Phosphorylase Kinase, domain 1"/>
    <property type="match status" value="1"/>
</dbReference>
<organism evidence="13 14">
    <name type="scientific">Cicer arietinum</name>
    <name type="common">Chickpea</name>
    <name type="synonym">Garbanzo</name>
    <dbReference type="NCBI Taxonomy" id="3827"/>
    <lineage>
        <taxon>Eukaryota</taxon>
        <taxon>Viridiplantae</taxon>
        <taxon>Streptophyta</taxon>
        <taxon>Embryophyta</taxon>
        <taxon>Tracheophyta</taxon>
        <taxon>Spermatophyta</taxon>
        <taxon>Magnoliopsida</taxon>
        <taxon>eudicotyledons</taxon>
        <taxon>Gunneridae</taxon>
        <taxon>Pentapetalae</taxon>
        <taxon>rosids</taxon>
        <taxon>fabids</taxon>
        <taxon>Fabales</taxon>
        <taxon>Fabaceae</taxon>
        <taxon>Papilionoideae</taxon>
        <taxon>50 kb inversion clade</taxon>
        <taxon>NPAAA clade</taxon>
        <taxon>Hologalegina</taxon>
        <taxon>IRL clade</taxon>
        <taxon>Cicereae</taxon>
        <taxon>Cicer</taxon>
    </lineage>
</organism>
<keyword evidence="3 10" id="KW-0812">Transmembrane</keyword>
<dbReference type="SUPFAM" id="SSF56112">
    <property type="entry name" value="Protein kinase-like (PK-like)"/>
    <property type="match status" value="1"/>
</dbReference>
<dbReference type="GO" id="GO:0016020">
    <property type="term" value="C:membrane"/>
    <property type="evidence" value="ECO:0007669"/>
    <property type="project" value="UniProtKB-SubCell"/>
</dbReference>
<evidence type="ECO:0000256" key="4">
    <source>
        <dbReference type="ARBA" id="ARBA00022729"/>
    </source>
</evidence>
<dbReference type="PROSITE" id="PS51450">
    <property type="entry name" value="LRR"/>
    <property type="match status" value="1"/>
</dbReference>
<dbReference type="Pfam" id="PF00069">
    <property type="entry name" value="Pkinase"/>
    <property type="match status" value="1"/>
</dbReference>
<keyword evidence="13" id="KW-1185">Reference proteome</keyword>
<dbReference type="PANTHER" id="PTHR48006:SF84">
    <property type="entry name" value="REPEAT TRANSMEMBRANE PROTEIN KINASE, PUTATIVE, EXPRESSED-RELATED"/>
    <property type="match status" value="1"/>
</dbReference>
<dbReference type="Pfam" id="PF00560">
    <property type="entry name" value="LRR_1"/>
    <property type="match status" value="3"/>
</dbReference>
<evidence type="ECO:0000259" key="12">
    <source>
        <dbReference type="PROSITE" id="PS50011"/>
    </source>
</evidence>
<evidence type="ECO:0000256" key="7">
    <source>
        <dbReference type="ARBA" id="ARBA00023136"/>
    </source>
</evidence>
<dbReference type="AlphaFoldDB" id="A0A1S2YWS6"/>
<evidence type="ECO:0000256" key="3">
    <source>
        <dbReference type="ARBA" id="ARBA00022692"/>
    </source>
</evidence>
<dbReference type="InterPro" id="IPR011009">
    <property type="entry name" value="Kinase-like_dom_sf"/>
</dbReference>
<dbReference type="GO" id="GO:0004672">
    <property type="term" value="F:protein kinase activity"/>
    <property type="evidence" value="ECO:0007669"/>
    <property type="project" value="InterPro"/>
</dbReference>
<feature type="signal peptide" evidence="11">
    <location>
        <begin position="1"/>
        <end position="27"/>
    </location>
</feature>
<dbReference type="STRING" id="3827.A0A1S2YWS6"/>
<dbReference type="FunFam" id="3.80.10.10:FF:000041">
    <property type="entry name" value="LRR receptor-like serine/threonine-protein kinase ERECTA"/>
    <property type="match status" value="1"/>
</dbReference>
<feature type="transmembrane region" description="Helical" evidence="10">
    <location>
        <begin position="394"/>
        <end position="415"/>
    </location>
</feature>
<keyword evidence="6 10" id="KW-1133">Transmembrane helix</keyword>
<dbReference type="InterPro" id="IPR001611">
    <property type="entry name" value="Leu-rich_rpt"/>
</dbReference>
<keyword evidence="8" id="KW-0675">Receptor</keyword>
<keyword evidence="2" id="KW-0433">Leucine-rich repeat</keyword>
<dbReference type="InterPro" id="IPR000719">
    <property type="entry name" value="Prot_kinase_dom"/>
</dbReference>
<dbReference type="InterPro" id="IPR051824">
    <property type="entry name" value="LRR_Rcpt-Like_S/T_Kinase"/>
</dbReference>
<evidence type="ECO:0000313" key="13">
    <source>
        <dbReference type="Proteomes" id="UP000087171"/>
    </source>
</evidence>
<dbReference type="PROSITE" id="PS50011">
    <property type="entry name" value="PROTEIN_KINASE_DOM"/>
    <property type="match status" value="1"/>
</dbReference>
<dbReference type="OrthoDB" id="676979at2759"/>
<evidence type="ECO:0000256" key="10">
    <source>
        <dbReference type="SAM" id="Phobius"/>
    </source>
</evidence>
<dbReference type="RefSeq" id="XP_004511169.1">
    <property type="nucleotide sequence ID" value="XM_004511112.3"/>
</dbReference>
<keyword evidence="4 11" id="KW-0732">Signal</keyword>
<dbReference type="InterPro" id="IPR032675">
    <property type="entry name" value="LRR_dom_sf"/>
</dbReference>
<evidence type="ECO:0000256" key="2">
    <source>
        <dbReference type="ARBA" id="ARBA00022614"/>
    </source>
</evidence>
<proteinExistence type="predicted"/>
<sequence>MAKPFSHSEQLLLILILFLSIINLSQQLQFSESQTLLKLQQLLGYPTSLTTLSSTIDFCNIEPTPYLTLVCYENNLTQLHVVGNNDFTSSLLPQNFNSYTLFSTLSTLSNLKVLSLVSLGLWGPLPQTISQLSSLEILNISSNHFSGNIPIQLSHLINLQSLVLDDNNFNGEIPNLLGSLQGLVVLSMKKNMLSGNLPNSLNNLITLRVLDLSNNQLNGELPNLHNLVNLQVLNFENNTLGPHFPSLNTKLVSLVLRNNSFKLGIPSNISSFYQLQKLDLSLNGFVAPFPPSLLSLPSINYLDVSSNKFTGMLFKNFSCNDDLKFVNLSSNLLKGELPTCLRPNKKRVVLYARNCFSNEKQDQHRYNFCSGEALAVNITPHQQQKHNKGTTNKAVLASSMGIAGILIVGVVILVINQVHKKKVVKTPSISKLESVIVSEIQNEDKEKTTTARSIVEHIIKKVPDKNAMKTLSRSIKEHIMSRVNSGRHVRTPSRSIIEHVSSVNTAKLLTDARCISQTMKMGTGLPAYRTFALDELKEATNNFDASSLISEGTNGQIYKGVLSDGMHITIRGMKIRKKHSPQAYMHHVELISKLRHSHLVSALGHSFECNQDDSTVNTIFLLFEFVPDTSLRSRISGSTGEKLSWTQRIAATIGVVKGIQFLHTGIVPGLYSNNLKITDILLDNNHNVKISSYNVPLYAENKRMVNHGTSPGVKGNLQARIKDEDKNDIYDIGVILLEIILGRPIMFHNEVGILKDLLHVSIKTDDIARRSIVDPVVHKECSDESLMKMMEICVRCLSSEPNDRPSVEDILWNLQFAAQVQNTWKRETSDHRESLSSSRET</sequence>
<dbReference type="PANTHER" id="PTHR48006">
    <property type="entry name" value="LEUCINE-RICH REPEAT-CONTAINING PROTEIN DDB_G0281931-RELATED"/>
    <property type="match status" value="1"/>
</dbReference>
<evidence type="ECO:0000256" key="1">
    <source>
        <dbReference type="ARBA" id="ARBA00004479"/>
    </source>
</evidence>
<dbReference type="FunFam" id="1.10.510.10:FF:000431">
    <property type="entry name" value="Putative inactive leucine-rich repeat receptor-like protein kinase"/>
    <property type="match status" value="1"/>
</dbReference>
<dbReference type="Gene3D" id="3.80.10.10">
    <property type="entry name" value="Ribonuclease Inhibitor"/>
    <property type="match status" value="2"/>
</dbReference>
<evidence type="ECO:0000256" key="11">
    <source>
        <dbReference type="SAM" id="SignalP"/>
    </source>
</evidence>
<keyword evidence="7 10" id="KW-0472">Membrane</keyword>